<reference evidence="14" key="2">
    <citation type="journal article" date="2011" name="Mol. Biosyst.">
        <title>Cloning and functional analysis of the naphthomycin biosynthetic gene cluster in Streptomyces sp. CS.</title>
        <authorList>
            <person name="Wu Y."/>
            <person name="Kang Q."/>
            <person name="Shen Y."/>
            <person name="Su W."/>
            <person name="Bai L."/>
        </authorList>
    </citation>
    <scope>NUCLEOTIDE SEQUENCE</scope>
    <source>
        <strain evidence="14">CS</strain>
    </source>
</reference>
<keyword evidence="7" id="KW-0511">Multifunctional enzyme</keyword>
<evidence type="ECO:0000259" key="11">
    <source>
        <dbReference type="PROSITE" id="PS50075"/>
    </source>
</evidence>
<evidence type="ECO:0000256" key="6">
    <source>
        <dbReference type="ARBA" id="ARBA00023194"/>
    </source>
</evidence>
<keyword evidence="8" id="KW-0012">Acyltransferase</keyword>
<dbReference type="Pfam" id="PF18369">
    <property type="entry name" value="PKS_DE"/>
    <property type="match status" value="1"/>
</dbReference>
<dbReference type="SUPFAM" id="SSF55048">
    <property type="entry name" value="Probable ACP-binding domain of malonyl-CoA ACP transacylase"/>
    <property type="match status" value="3"/>
</dbReference>
<evidence type="ECO:0000259" key="13">
    <source>
        <dbReference type="PROSITE" id="PS52019"/>
    </source>
</evidence>
<feature type="compositionally biased region" description="Polar residues" evidence="10">
    <location>
        <begin position="610"/>
        <end position="621"/>
    </location>
</feature>
<feature type="region of interest" description="C-terminal hotdog fold" evidence="9">
    <location>
        <begin position="2111"/>
        <end position="2270"/>
    </location>
</feature>
<dbReference type="Pfam" id="PF16197">
    <property type="entry name" value="KAsynt_C_assoc"/>
    <property type="match status" value="3"/>
</dbReference>
<dbReference type="PROSITE" id="PS52019">
    <property type="entry name" value="PKS_MFAS_DH"/>
    <property type="match status" value="1"/>
</dbReference>
<dbReference type="SMART" id="SM00827">
    <property type="entry name" value="PKS_AT"/>
    <property type="match status" value="3"/>
</dbReference>
<dbReference type="GO" id="GO:0004315">
    <property type="term" value="F:3-oxoacyl-[acyl-carrier-protein] synthase activity"/>
    <property type="evidence" value="ECO:0007669"/>
    <property type="project" value="InterPro"/>
</dbReference>
<reference evidence="14" key="1">
    <citation type="submission" date="2009-08" db="EMBL/GenBank/DDBJ databases">
        <authorList>
            <person name="Wu Y.Y."/>
            <person name="Kang Q.J."/>
            <person name="Shen Y.M."/>
            <person name="Bai L.Q."/>
            <person name="Deng Z.X."/>
        </authorList>
    </citation>
    <scope>NUCLEOTIDE SEQUENCE</scope>
    <source>
        <strain evidence="14">CS</strain>
    </source>
</reference>
<dbReference type="CDD" id="cd00833">
    <property type="entry name" value="PKS"/>
    <property type="match status" value="3"/>
</dbReference>
<dbReference type="InterPro" id="IPR006162">
    <property type="entry name" value="Ppantetheine_attach_site"/>
</dbReference>
<dbReference type="CDD" id="cd08956">
    <property type="entry name" value="KR_3_FAS_SDR_x"/>
    <property type="match status" value="1"/>
</dbReference>
<dbReference type="InterPro" id="IPR049552">
    <property type="entry name" value="PKS_DH_N"/>
</dbReference>
<dbReference type="Pfam" id="PF00550">
    <property type="entry name" value="PP-binding"/>
    <property type="match status" value="4"/>
</dbReference>
<feature type="region of interest" description="N-terminal hotdog fold" evidence="9">
    <location>
        <begin position="1957"/>
        <end position="2083"/>
    </location>
</feature>
<dbReference type="Gene3D" id="3.40.50.720">
    <property type="entry name" value="NAD(P)-binding Rossmann-like Domain"/>
    <property type="match status" value="3"/>
</dbReference>
<feature type="domain" description="Ketosynthase family 3 (KS3)" evidence="12">
    <location>
        <begin position="4073"/>
        <end position="4497"/>
    </location>
</feature>
<feature type="region of interest" description="Disordered" evidence="10">
    <location>
        <begin position="3187"/>
        <end position="3216"/>
    </location>
</feature>
<dbReference type="InterPro" id="IPR041618">
    <property type="entry name" value="PKS_DE"/>
</dbReference>
<dbReference type="InterPro" id="IPR014030">
    <property type="entry name" value="Ketoacyl_synth_N"/>
</dbReference>
<feature type="compositionally biased region" description="Gly residues" evidence="10">
    <location>
        <begin position="3194"/>
        <end position="3203"/>
    </location>
</feature>
<dbReference type="InterPro" id="IPR050091">
    <property type="entry name" value="PKS_NRPS_Biosynth_Enz"/>
</dbReference>
<dbReference type="PROSITE" id="PS00012">
    <property type="entry name" value="PHOSPHOPANTETHEINE"/>
    <property type="match status" value="2"/>
</dbReference>
<dbReference type="Pfam" id="PF14765">
    <property type="entry name" value="PS-DH"/>
    <property type="match status" value="1"/>
</dbReference>
<dbReference type="FunFam" id="3.40.366.10:FF:000002">
    <property type="entry name" value="Probable polyketide synthase 2"/>
    <property type="match status" value="2"/>
</dbReference>
<dbReference type="SMART" id="SM00823">
    <property type="entry name" value="PKS_PP"/>
    <property type="match status" value="4"/>
</dbReference>
<evidence type="ECO:0000259" key="12">
    <source>
        <dbReference type="PROSITE" id="PS52004"/>
    </source>
</evidence>
<proteinExistence type="predicted"/>
<dbReference type="FunFam" id="1.10.1200.10:FF:000007">
    <property type="entry name" value="Probable polyketide synthase pks17"/>
    <property type="match status" value="3"/>
</dbReference>
<feature type="domain" description="Carrier" evidence="11">
    <location>
        <begin position="2667"/>
        <end position="2742"/>
    </location>
</feature>
<feature type="domain" description="Carrier" evidence="11">
    <location>
        <begin position="5542"/>
        <end position="5617"/>
    </location>
</feature>
<dbReference type="InterPro" id="IPR000873">
    <property type="entry name" value="AMP-dep_synth/lig_dom"/>
</dbReference>
<name>F8QPF8_9ACTN</name>
<dbReference type="InterPro" id="IPR049900">
    <property type="entry name" value="PKS_mFAS_DH"/>
</dbReference>
<dbReference type="SUPFAM" id="SSF47336">
    <property type="entry name" value="ACP-like"/>
    <property type="match status" value="4"/>
</dbReference>
<dbReference type="Pfam" id="PF21089">
    <property type="entry name" value="PKS_DH_N"/>
    <property type="match status" value="2"/>
</dbReference>
<feature type="domain" description="PKS/mFAS DH" evidence="13">
    <location>
        <begin position="1957"/>
        <end position="2270"/>
    </location>
</feature>
<dbReference type="InterPro" id="IPR036291">
    <property type="entry name" value="NAD(P)-bd_dom_sf"/>
</dbReference>
<dbReference type="InterPro" id="IPR016039">
    <property type="entry name" value="Thiolase-like"/>
</dbReference>
<dbReference type="SUPFAM" id="SSF51735">
    <property type="entry name" value="NAD(P)-binding Rossmann-fold domains"/>
    <property type="match status" value="5"/>
</dbReference>
<dbReference type="SMART" id="SM00825">
    <property type="entry name" value="PKS_KS"/>
    <property type="match status" value="3"/>
</dbReference>
<dbReference type="InterPro" id="IPR016036">
    <property type="entry name" value="Malonyl_transacylase_ACP-bd"/>
</dbReference>
<dbReference type="EMBL" id="GQ452266">
    <property type="protein sequence ID" value="ADM46356.1"/>
    <property type="molecule type" value="Genomic_DNA"/>
</dbReference>
<dbReference type="SUPFAM" id="SSF52151">
    <property type="entry name" value="FabD/lysophospholipase-like"/>
    <property type="match status" value="3"/>
</dbReference>
<dbReference type="InterPro" id="IPR057326">
    <property type="entry name" value="KR_dom"/>
</dbReference>
<dbReference type="InterPro" id="IPR020841">
    <property type="entry name" value="PKS_Beta-ketoAc_synthase_dom"/>
</dbReference>
<evidence type="ECO:0000256" key="4">
    <source>
        <dbReference type="ARBA" id="ARBA00022679"/>
    </source>
</evidence>
<dbReference type="PROSITE" id="PS50075">
    <property type="entry name" value="CARRIER"/>
    <property type="match status" value="4"/>
</dbReference>
<feature type="compositionally biased region" description="Low complexity" evidence="10">
    <location>
        <begin position="2357"/>
        <end position="2368"/>
    </location>
</feature>
<dbReference type="FunFam" id="3.40.47.10:FF:000019">
    <property type="entry name" value="Polyketide synthase type I"/>
    <property type="match status" value="3"/>
</dbReference>
<dbReference type="PROSITE" id="PS00455">
    <property type="entry name" value="AMP_BINDING"/>
    <property type="match status" value="1"/>
</dbReference>
<keyword evidence="2" id="KW-0596">Phosphopantetheine</keyword>
<organism evidence="14">
    <name type="scientific">Streptomyces sp. CS</name>
    <dbReference type="NCBI Taxonomy" id="876169"/>
    <lineage>
        <taxon>Bacteria</taxon>
        <taxon>Bacillati</taxon>
        <taxon>Actinomycetota</taxon>
        <taxon>Actinomycetes</taxon>
        <taxon>Kitasatosporales</taxon>
        <taxon>Streptomycetaceae</taxon>
        <taxon>Streptomyces</taxon>
    </lineage>
</organism>
<protein>
    <submittedName>
        <fullName evidence="14">Polyketide synthase</fullName>
    </submittedName>
</protein>
<dbReference type="Gene3D" id="3.30.300.30">
    <property type="match status" value="1"/>
</dbReference>
<dbReference type="PANTHER" id="PTHR43775:SF51">
    <property type="entry name" value="INACTIVE PHENOLPHTHIOCEROL SYNTHESIS POLYKETIDE SYNTHASE TYPE I PKS1-RELATED"/>
    <property type="match status" value="1"/>
</dbReference>
<dbReference type="InterPro" id="IPR018201">
    <property type="entry name" value="Ketoacyl_synth_AS"/>
</dbReference>
<feature type="domain" description="Ketosynthase family 3 (KS3)" evidence="12">
    <location>
        <begin position="2760"/>
        <end position="3183"/>
    </location>
</feature>
<dbReference type="CDD" id="cd08952">
    <property type="entry name" value="KR_1_SDR_x"/>
    <property type="match status" value="1"/>
</dbReference>
<evidence type="ECO:0000256" key="8">
    <source>
        <dbReference type="ARBA" id="ARBA00023315"/>
    </source>
</evidence>
<evidence type="ECO:0000256" key="10">
    <source>
        <dbReference type="SAM" id="MobiDB-lite"/>
    </source>
</evidence>
<comment type="pathway">
    <text evidence="1">Antibiotic biosynthesis.</text>
</comment>
<dbReference type="SMART" id="SM00826">
    <property type="entry name" value="PKS_DH"/>
    <property type="match status" value="2"/>
</dbReference>
<dbReference type="Gene3D" id="3.30.70.3290">
    <property type="match status" value="3"/>
</dbReference>
<dbReference type="GO" id="GO:0004312">
    <property type="term" value="F:fatty acid synthase activity"/>
    <property type="evidence" value="ECO:0007669"/>
    <property type="project" value="TreeGrafter"/>
</dbReference>
<evidence type="ECO:0000256" key="9">
    <source>
        <dbReference type="PROSITE-ProRule" id="PRU01363"/>
    </source>
</evidence>
<dbReference type="Pfam" id="PF13193">
    <property type="entry name" value="AMP-binding_C"/>
    <property type="match status" value="1"/>
</dbReference>
<evidence type="ECO:0000256" key="1">
    <source>
        <dbReference type="ARBA" id="ARBA00004792"/>
    </source>
</evidence>
<keyword evidence="6" id="KW-0045">Antibiotic biosynthesis</keyword>
<dbReference type="InterPro" id="IPR001227">
    <property type="entry name" value="Ac_transferase_dom_sf"/>
</dbReference>
<feature type="region of interest" description="Disordered" evidence="10">
    <location>
        <begin position="2355"/>
        <end position="2378"/>
    </location>
</feature>
<dbReference type="PANTHER" id="PTHR43775">
    <property type="entry name" value="FATTY ACID SYNTHASE"/>
    <property type="match status" value="1"/>
</dbReference>
<feature type="domain" description="Carrier" evidence="11">
    <location>
        <begin position="3979"/>
        <end position="4054"/>
    </location>
</feature>
<dbReference type="SMART" id="SM01294">
    <property type="entry name" value="PKS_PP_betabranch"/>
    <property type="match status" value="1"/>
</dbReference>
<dbReference type="Pfam" id="PF08659">
    <property type="entry name" value="KR"/>
    <property type="match status" value="2"/>
</dbReference>
<dbReference type="GO" id="GO:0033068">
    <property type="term" value="P:macrolide biosynthetic process"/>
    <property type="evidence" value="ECO:0007669"/>
    <property type="project" value="UniProtKB-ARBA"/>
</dbReference>
<dbReference type="Pfam" id="PF00109">
    <property type="entry name" value="ketoacyl-synt"/>
    <property type="match status" value="3"/>
</dbReference>
<feature type="domain" description="Ketosynthase family 3 (KS3)" evidence="12">
    <location>
        <begin position="1062"/>
        <end position="1485"/>
    </location>
</feature>
<dbReference type="InterPro" id="IPR042099">
    <property type="entry name" value="ANL_N_sf"/>
</dbReference>
<dbReference type="InterPro" id="IPR020845">
    <property type="entry name" value="AMP-binding_CS"/>
</dbReference>
<dbReference type="InterPro" id="IPR020807">
    <property type="entry name" value="PKS_DH"/>
</dbReference>
<dbReference type="SUPFAM" id="SSF56801">
    <property type="entry name" value="Acetyl-CoA synthetase-like"/>
    <property type="match status" value="1"/>
</dbReference>
<dbReference type="Gene3D" id="6.10.140.1830">
    <property type="match status" value="1"/>
</dbReference>
<dbReference type="InterPro" id="IPR025110">
    <property type="entry name" value="AMP-bd_C"/>
</dbReference>
<keyword evidence="5" id="KW-0677">Repeat</keyword>
<evidence type="ECO:0000256" key="2">
    <source>
        <dbReference type="ARBA" id="ARBA00022450"/>
    </source>
</evidence>
<dbReference type="InterPro" id="IPR013968">
    <property type="entry name" value="PKS_KR"/>
</dbReference>
<dbReference type="BioCyc" id="MetaCyc:MONOMER-20753"/>
<dbReference type="Gene3D" id="1.10.1200.10">
    <property type="entry name" value="ACP-like"/>
    <property type="match status" value="4"/>
</dbReference>
<dbReference type="InterPro" id="IPR016035">
    <property type="entry name" value="Acyl_Trfase/lysoPLipase"/>
</dbReference>
<dbReference type="Gene3D" id="3.40.366.10">
    <property type="entry name" value="Malonyl-Coenzyme A Acyl Carrier Protein, domain 2"/>
    <property type="match status" value="3"/>
</dbReference>
<feature type="region of interest" description="Disordered" evidence="10">
    <location>
        <begin position="3925"/>
        <end position="3947"/>
    </location>
</feature>
<gene>
    <name evidence="14" type="primary">natA</name>
</gene>
<dbReference type="Gene3D" id="3.40.47.10">
    <property type="match status" value="3"/>
</dbReference>
<evidence type="ECO:0000313" key="14">
    <source>
        <dbReference type="EMBL" id="ADM46356.1"/>
    </source>
</evidence>
<dbReference type="InterPro" id="IPR045851">
    <property type="entry name" value="AMP-bd_C_sf"/>
</dbReference>
<dbReference type="SMART" id="SM00822">
    <property type="entry name" value="PKS_KR"/>
    <property type="match status" value="2"/>
</dbReference>
<dbReference type="InterPro" id="IPR014043">
    <property type="entry name" value="Acyl_transferase_dom"/>
</dbReference>
<keyword evidence="3" id="KW-0597">Phosphoprotein</keyword>
<dbReference type="InterPro" id="IPR032821">
    <property type="entry name" value="PKS_assoc"/>
</dbReference>
<keyword evidence="4" id="KW-0808">Transferase</keyword>
<dbReference type="Pfam" id="PF02801">
    <property type="entry name" value="Ketoacyl-synt_C"/>
    <property type="match status" value="3"/>
</dbReference>
<comment type="caution">
    <text evidence="9">Lacks conserved residue(s) required for the propagation of feature annotation.</text>
</comment>
<dbReference type="PROSITE" id="PS52004">
    <property type="entry name" value="KS3_2"/>
    <property type="match status" value="3"/>
</dbReference>
<dbReference type="Gene3D" id="3.40.50.12780">
    <property type="entry name" value="N-terminal domain of ligase-like"/>
    <property type="match status" value="1"/>
</dbReference>
<dbReference type="GO" id="GO:0006633">
    <property type="term" value="P:fatty acid biosynthetic process"/>
    <property type="evidence" value="ECO:0007669"/>
    <property type="project" value="InterPro"/>
</dbReference>
<dbReference type="InterPro" id="IPR036736">
    <property type="entry name" value="ACP-like_sf"/>
</dbReference>
<accession>F8QPF8</accession>
<dbReference type="InterPro" id="IPR049551">
    <property type="entry name" value="PKS_DH_C"/>
</dbReference>
<dbReference type="GO" id="GO:0031177">
    <property type="term" value="F:phosphopantetheine binding"/>
    <property type="evidence" value="ECO:0007669"/>
    <property type="project" value="InterPro"/>
</dbReference>
<sequence>MRPDLVTPLAVTLHEHARRIPGKVAFADDRRSVTYAELETRTRHLAGHLVRLGLGRGDRVALCLGNSVAMVEGYLAVVRAGGVGVPVNPQSAPAELEYLLADSGASFVLAGAGSAATFSREASSTAPDLTVLVAGTSDVPPGAHAYDDLAVTDPGTPAPDDLGLDEVAWMFYTSGTTGRPKGVLSTQRNCLWSVASSYVPIPDLRQDDRVVWPLPLFHSLSHIACVLSVTSVGATARITEGSSPDDVLDLLRTERATFLAGVPTTYHHLVTTARRTGLSLPDLRIGLVGGAVTGSELRRSFEETFGVPLVDAYGSTETCGAITMNPPDGARVDGSCGLPVPGVDVRIVDPDTGDDAPAGKEGEVWVSGPNVMVGYHNSPEATRAALRDGWFRTGDLARRDEAGYFTVCGRLKDLVVRGGENIHPDEVEAVLRTAPGVADAGVAGAAHDTLGEVPVAWLVPGPDGLDIAAVLDHCRARLSAYKIPERIHEAAGIPRTPSGKIVRRLLAAQPYWPRHAADGHHDALLSPAWLPAPAVPADRPRPAACTVVGDDTVGLAAALRAAGVLVELQSDLAPASAAGAEPGSATTESDSATTEPDSATTESGSATTEPDSATTAGTGSHPTVLLPPTGTADPVAQARLLVERVTGGDAPAELVVLTRRATPAGDTAPDPVGAALWAAVRSLQAAGHETVTVIDLDTEAPDPETLLAALASDEPQLAISDGKLLVPRLLRTPVDGRPRPATFAGPGTAVVTGTDTPAGAALAQHLATVHQVPSLLLVHAPGTTDRTDPDAWPAGTHTRVVTADASGVREALAEARPVSLVAHTADDPALARTLDELLGDTAEFITVTDGSATLGAPGDPDRAVRGALTEALTHARRLRGPAAHLAWGADEESAELADLSAAFDMLLAGGAPALLAPRPVLPHPPHPVPAILRALTEPPTRQARPDTAVTAALRERLTALDERAQLALLESLVSEQAATVLHGPDAAPLPADRAFRDLGLTSLAVVALRDRLTEHTGLRLPTTVTFDHPTPRELAARLRAAVLGLDDSPTLPERPAADADPQEPIAIVGMACRLPGGVNNPEQLWQLLTARRDAVSGFPTDRGWDLDGLFDADPEKPGTSYVELAGFLPDAGQFDAGFFGISPREALAMDPQQRLLLETSWEALERAGIDPHGLKGTDVGVYTGVMGQGYGSGSELPAELEGFVTTGTASSVVSGRVAYVFGLEGPAVTVDTACSSSLVAMHLAAQALRRGECSMALAGGATVMATPSTFVEFSRQRALAADGRCKSYADAADGTGWAEGAGVLVLERLSEARRKGHQVLAVMRGSAVNQDGASNGLTAPSGPSQQRVIRKALADAGLAPADVDVVEGHGTGTVLGDPIEAQALLATYGQERERPLWLGSLKSNIGHTQAAAGVAGVIKMIQAMRHGVLPATLHVDAPSSQVDWAEGSVELLTEEREWLATGRPRRAGVSSFGVSGTNAHLILEEVPEESSAESVAPVDGVVPLVVSAASEGSLAGQAERLVAFVGEADVALADVAGALVSRRAVLSERAVVVAGSRDEALAGLGALAGGESVSGLVTGGGAVAAGRTVLVFPGQGSQWLGMGRELLESSPVFAERVAECARALELWVDWDLVAVLRGEVDADLVARVDVVQPASFAVMVGLAAVWASVGVVPDAVVGHSQGEIAAACVAGALSLEDAARIVAVRSQVIAGELAGRGGMASVALAEAEAVERIAAWDGRVEVAAVNGPSSVVVAGDAEALDEVLAALEADGVRVRRVAVDYASHTRHVEAIEGALADTFADVRGQAPLVPFFSTVTGEWVRDAGVLDGGYWYRNLRQQVRFGPAVEALLSEGHTVFVESSAHPVLVQPVSEIVDETHVDAVVTGSLRREEGGLRRLLTSMAEVFVRGVAVDWTAVLPAGTEAAQVDLPTYAFDHRHYWLKTAPTADAASLGQTGADHPLLGAVVGRPDSGGFMTTSRWSLRSQPWLAEHLVGDDAVLVPNAALVELAVRLGEEADAPLVAELTVERPVVLPVRGGRGLQTVVGEADGAGRRTVEVYSRADDSTLDAVWTRHAHGVLAPAAPDADADRPTDRPTDGPGVEVALGEAAGDAERYGVHPTLLDAAVRAALPAGTLAVTWRGVSLRASGSTAVTVRSAGAAEQGARLDLTDPAGRLVLAVDAVLSEPFDPARAGLAGVLTHDALFRVDWTELPLPVGDGTPSAVTVRTARDVTADAADADALLYVVDSGAADPRTALAAALAVLQTWLAEPALERTPLVVATGADDTDLATAAVRGLLRSAQSEHPGRVVLAEFDGPDDGQDDGRDLAAAARSALPGLLASGEPVIRVRAAGAEVPRLTRPAEVPAEAPAGESGTPRPGRALDADGTVLITGGTGTLGALTARHLVTEHGVRHVLLLSRRGPAADGAAPLSEELTALGATVTVVACDIADRDQLAAVLDAVPAEHPLTAVLHTAGVLDDGVVTALTSERVDTVLRPKLDAALLLDELTRDHDLAAFVLFSSAANVFGNPGQANYAAANAALDALAWRRRAQGLPGVSLAWGYWERASGMTQHLGAADLHRNRRLGMAALSEAEGMALLDLALSPTTGLPAALVAAKLDLPALRAAARTAPVAPLLRRLAPAPRALARAAGTGEHGTLRDRVTALEPDAQLALLLDLVRRSAADVLGHGTATAVRADRAFKDAGLDSLTAVELRNRLATATGLTLPSAVVFDYPKPAALAEHLRAGLVGDAPSAAPAATGSAASDEPIAIVAMSCHFPAGVHSPEDLWRVVADEVDAVTEFPDDRGWDIERLYDTDPDKAGTTYVRHGAFLDDAPGFDAAFFGISPNEALAMDPQQRLLLETSWEAFERASIDPTGLGGRDVGVFVGVNSHDYTVRMHHATDTEGFRLTGGSGSVVSGRVAYHFGFEGPAVTVDTACSSSLVALHLAAQALRNGECSMALAGGVMVMGNVETFVEFSRQRGLAPDGRCKAFADGADGTGWSEGVGVLLVERLSEAERQGHQVLAVIRGSAVNQDGASNGLTAPNGPSQQRVIRKALANAGLAPADVDAVEAHGTGTVLGDPIEAQALLATYGQDREEPLRIGSVKSNLGHTQAAAGVAGVIKMVMAMRHGLLPRTLHVDRPSSHVDWSAGAVDVLTEARTWPETGRPRRAGVSAFGIGGTNAHLVLEQTPAALPATPGPAGGPGGGPVSPGTPAPADGPRTAPASPLLFPVSARTVAGLGGQAGRLAEWVVDRAGAPLAATAHALGTARAHLDHRAVVLAADWGQLTDALLALAAGAPDADTVTGSPVDGKLAFLFTGQGSQWAGMGRELAAAHPVFRDAFTAACAAVERHLDNLAHPLSEVVFAEPGTEQAALLDQTLYTQAALFALETALFRLFASWGVRPDLLAGHSVGEIVAAHAAGVLDLADAGELVAARGRLMQALPEGGAMIAVEATEAEVAPLLAETRGVVGVAAVNGPRALVLSGAEDAVLAVAGRLAQDGHRTRRLSVSHAFHSALMEPMLDELRAVAARLRYRPGTVPVVSTLTGALAEDGLLSTPEYWVDQARHAVRFADAVTALRDQGVATHLELGPGGVLSAMALGTLGPDTRGCVTTLRHDTAEDTAVRTALAELHVRGVPVDWTAVLGRPESAVGAELPTYAFQHQRYWVDGGAATDAEALGARSAGHPLLSGVVEVPGEHGGTGVVLTGRLNGRSPGVRVGGQGTLSAGVLLELLVRAGDEAGGGTVERITVDAPLAVPAHGDLQLRVFVDAPGPDGLRGATVHSRPAGQDGEPWLRHARATLTPGVPSHDFDLRAWPDEPAEADAPVGAGVRALWRQDGRTLAEIALPSELADQAEAFVLHPVLLDTALRIAADAGHAVVSPTECATLAVYAVDATELRVRVTPAADGRHLVELADPDGRPVALLGPVTLATTGTDAPEPADPAPAPAATTPAAASARRVIRREPAADGNELAARLTGLAAPEQRRILLDLVRESAAVVLGHRDTDGFDEGQPFKNLGFDSLTAVKLRNRLHDFTGVSLPSSLAFDHPTPEALADRLRDELLGTRPDIPASASRGTADPDEPIAIIAMSSRLPGGVDSPEDLWQLVMDRRDAISGFPTDRDWDIDRLYHPDPAHPGTSYTRAGGFLHDAGRFDAQLFGISPREALAMDPQQRLLLETSWEALERAGIDPLSTRGQDVGVFTGIVHHDYVTRLRQVPEDAQGYTMTGTAASVASGRASYVFGFEGPAVTVDTACSSSLVAMHLAAQALRNGECSLALAGGATVMASPDAFLEFSRQRGLSADGRCKPYSSTADGTGWAEGVGVLLLERLSEARRNGHRVLALLSGSAVNQDGASNGLTAPNGPSQQRVIRSALASAGLKPADVDVVEGHGTGTVLGDPIEIQALLATYGQDREEPLWLGSVKSNIGHTQAAAGVAGVIKMVEAMRHGVLPPTLNVAEPTPQADWSAGAVELLTEAREWPDAGRPRRAAVSSFGASGTNAHVILEAAPETPEVAPAVPWEAPEAEPVAPPTAPAGVVPLVVSARSTASLAAQAGRLAAFVTGTEATPAEVAGALVARRALLSERAVVVAGSRADALAGLGTLARGESGPLVVTGTVAGSRGPGRTALVFPGQGSQWLGMGRELLESSPVFAERIGECARALERWVDWDLVAVLRGEVDLLARVDVVQPASFAVNVALAAVWASVGVVPDAVVGHSQGEIAAACVAGALSLEDAARIVAVRSQVIAGELAGRGGMASVALAEVEAAERIAPWGGRVEVAAVNGPSSVVVAGDAEALDEVLAALEADGVRVRRVAVDYASHTRHVEAIEGALEKAFADIRSVAPVVPFFSTVTGEWVRDEGVLDGDYWYRNLRGQVRFGPAVASLLAEGHTVFVESSAHPVLIQPVNEIFDEAADDSVRLQAVAVGSLRRDEGGPRRLLASMAELFVKGVAVDWTGVLPAEARDARVDLPTYAFDRQYYWLREAETGTDGAPAAEGAETDFWTAVEQTDADSLARLLDLAAADQREALRAVVPVLADWRGRRRERSAAEKLRYRVTWRPLDQESTGVPGGTWLAVVPADRLADSPPDELLRELTAQGLDLVLLEVAAADATRDRLGERLSAVLAEHDLTGVLSLLALDPGAAHGPHDPVPLTAATLALVQALGDTGATPPLWCLTRGAVSAGIQDTVTAPAQAAVWGVGRAAALERGDRWGGLIDLPATLDTRAVRHLLGALNNPGDDDQLAVRRSGVHTRRLLRKAAPDPADSVGWQPTGTVLVTGGAEGLGRHASLWLARSGARRLLVTTTDGAPEDALAGLRAEVTALGTGTTVVDCADTDRAAIARLLDEATGEHPLTAVVHTADIATTSTVDDTGVPELTEVFAAKVDTARWLAERFADTPLDAFVVFSSIAGIWGGGGQGPSGAANAVLDALVEWRRGHGLAATAIAWGALDEVGVGMDEDTLTQLRRRGVLPMAPQIAVTAFEQAVQAQEKAVTVVDMDWDGFIPAFTSVRPSAFFADLPEAQAALRATQPDTENGDTTAGLVDSLRDVPEAEQNRVLLRLVCGHAATVLGHSGAESISPLQAFQEVGFDSLAAVNLRNSLHVATGLRLPATLIFDYPTPDALVGYLRSELLRDADDGLDGREDDIRRALATVPLARFRDAGVLDTLLGLVDTEDAPASETPEGAAPAEAQENLIDAMDVADLVQRALGRTS</sequence>
<dbReference type="InterPro" id="IPR009081">
    <property type="entry name" value="PP-bd_ACP"/>
</dbReference>
<feature type="compositionally biased region" description="Low complexity" evidence="10">
    <location>
        <begin position="575"/>
        <end position="609"/>
    </location>
</feature>
<dbReference type="Pfam" id="PF00501">
    <property type="entry name" value="AMP-binding"/>
    <property type="match status" value="1"/>
</dbReference>
<dbReference type="Gene3D" id="3.10.129.110">
    <property type="entry name" value="Polyketide synthase dehydratase"/>
    <property type="match status" value="3"/>
</dbReference>
<dbReference type="InterPro" id="IPR020806">
    <property type="entry name" value="PKS_PP-bd"/>
</dbReference>
<dbReference type="Pfam" id="PF00698">
    <property type="entry name" value="Acyl_transf_1"/>
    <property type="match status" value="3"/>
</dbReference>
<dbReference type="SUPFAM" id="SSF53901">
    <property type="entry name" value="Thiolase-like"/>
    <property type="match status" value="3"/>
</dbReference>
<dbReference type="InterPro" id="IPR014031">
    <property type="entry name" value="Ketoacyl_synth_C"/>
</dbReference>
<dbReference type="InterPro" id="IPR042104">
    <property type="entry name" value="PKS_dehydratase_sf"/>
</dbReference>
<dbReference type="PROSITE" id="PS00606">
    <property type="entry name" value="KS3_1"/>
    <property type="match status" value="3"/>
</dbReference>
<evidence type="ECO:0000256" key="7">
    <source>
        <dbReference type="ARBA" id="ARBA00023268"/>
    </source>
</evidence>
<feature type="domain" description="Carrier" evidence="11">
    <location>
        <begin position="967"/>
        <end position="1042"/>
    </location>
</feature>
<feature type="region of interest" description="Disordered" evidence="10">
    <location>
        <begin position="575"/>
        <end position="628"/>
    </location>
</feature>
<dbReference type="NCBIfam" id="NF045894">
    <property type="entry name" value="PKS_plus_SDR"/>
    <property type="match status" value="1"/>
</dbReference>
<evidence type="ECO:0000256" key="3">
    <source>
        <dbReference type="ARBA" id="ARBA00022553"/>
    </source>
</evidence>
<evidence type="ECO:0000256" key="5">
    <source>
        <dbReference type="ARBA" id="ARBA00022737"/>
    </source>
</evidence>